<evidence type="ECO:0000313" key="1">
    <source>
        <dbReference type="EMBL" id="ADY35716.1"/>
    </source>
</evidence>
<name>F0R5K9_PHOSB</name>
<reference evidence="1 2" key="1">
    <citation type="journal article" date="2011" name="Stand. Genomic Sci.">
        <title>Complete genome sequence of Bacteroides salanitronis type strain (BL78).</title>
        <authorList>
            <person name="Gronow S."/>
            <person name="Held B."/>
            <person name="Lucas S."/>
            <person name="Lapidus A."/>
            <person name="Del Rio T.G."/>
            <person name="Nolan M."/>
            <person name="Tice H."/>
            <person name="Deshpande S."/>
            <person name="Cheng J.F."/>
            <person name="Pitluck S."/>
            <person name="Liolios K."/>
            <person name="Pagani I."/>
            <person name="Ivanova N."/>
            <person name="Mavromatis K."/>
            <person name="Pati A."/>
            <person name="Tapia R."/>
            <person name="Han C."/>
            <person name="Goodwin L."/>
            <person name="Chen A."/>
            <person name="Palaniappan K."/>
            <person name="Land M."/>
            <person name="Hauser L."/>
            <person name="Chang Y.J."/>
            <person name="Jeffries C.D."/>
            <person name="Brambilla E.M."/>
            <person name="Rohde M."/>
            <person name="Goker M."/>
            <person name="Detter J.C."/>
            <person name="Woyke T."/>
            <person name="Bristow J."/>
            <person name="Markowitz V."/>
            <person name="Hugenholtz P."/>
            <person name="Kyrpides N.C."/>
            <person name="Klenk H.P."/>
            <person name="Eisen J.A."/>
        </authorList>
    </citation>
    <scope>NUCLEOTIDE SEQUENCE [LARGE SCALE GENOMIC DNA]</scope>
    <source>
        <strain evidence="1 2">DSM 18170</strain>
    </source>
</reference>
<dbReference type="eggNOG" id="ENOG5033R5T">
    <property type="taxonomic scope" value="Bacteria"/>
</dbReference>
<keyword evidence="2" id="KW-1185">Reference proteome</keyword>
<organism evidence="1 2">
    <name type="scientific">Phocaeicola salanitronis (strain DSM 18170 / JCM 13657 / CCUG 60908 / BL78)</name>
    <name type="common">Bacteroides salanitronis</name>
    <dbReference type="NCBI Taxonomy" id="667015"/>
    <lineage>
        <taxon>Bacteria</taxon>
        <taxon>Pseudomonadati</taxon>
        <taxon>Bacteroidota</taxon>
        <taxon>Bacteroidia</taxon>
        <taxon>Bacteroidales</taxon>
        <taxon>Bacteroidaceae</taxon>
        <taxon>Phocaeicola</taxon>
    </lineage>
</organism>
<dbReference type="OrthoDB" id="1024197at2"/>
<accession>F0R5K9</accession>
<evidence type="ECO:0000313" key="2">
    <source>
        <dbReference type="Proteomes" id="UP000007486"/>
    </source>
</evidence>
<dbReference type="KEGG" id="bsa:Bacsa_1129"/>
<dbReference type="EMBL" id="CP002530">
    <property type="protein sequence ID" value="ADY35716.1"/>
    <property type="molecule type" value="Genomic_DNA"/>
</dbReference>
<sequence length="409" mass="45875">MKVNASSELKSRLAHAAENGSVIARDILAELKKNVDVTEIVRGFCNHFSTKRKRTSCDGFQKIRIVFTACNKDLSNGNFPDRNNPQAPLFPENRVDMEPSTFIRLFKNLPEYPETDMAYFASAICVDSKVTVRLLEGMQDIYEAYDGDNYSPIADDTASTLHNSCMRYPDKARNAADFYANFAGAKILVARDESNNVLGRAIVWEHVRCPVNDYGLDTVSLTDRIYSSHAFVIGMMQHEARRNGILLRRKFNDYHHTKEYVALNSLQETGIVAGQELQLALIVDVPAFRWHKKGVPYMDTFYSIAMKAGKIELRNYEGDGQIATCRNIGGSAVRTMQVCPGCGKIHGGFGNVFCSSCKSSLYASTVFGEVIKGTVRDYKGEVYPSVLFKKGRPIPPFRTYLQLEKLFIS</sequence>
<dbReference type="STRING" id="667015.Bacsa_1129"/>
<gene>
    <name evidence="1" type="ordered locus">Bacsa_1129</name>
</gene>
<protein>
    <submittedName>
        <fullName evidence="1">Uncharacterized protein</fullName>
    </submittedName>
</protein>
<dbReference type="RefSeq" id="WP_013617164.1">
    <property type="nucleotide sequence ID" value="NC_015164.1"/>
</dbReference>
<dbReference type="HOGENOM" id="CLU_668430_0_0_10"/>
<dbReference type="Proteomes" id="UP000007486">
    <property type="component" value="Chromosome"/>
</dbReference>
<proteinExistence type="predicted"/>
<dbReference type="AlphaFoldDB" id="F0R5K9"/>